<dbReference type="PATRIC" id="fig|1141662.3.peg.2157"/>
<evidence type="ECO:0000313" key="3">
    <source>
        <dbReference type="Proteomes" id="UP000009336"/>
    </source>
</evidence>
<evidence type="ECO:0000313" key="2">
    <source>
        <dbReference type="EMBL" id="EKT61456.1"/>
    </source>
</evidence>
<dbReference type="InterPro" id="IPR013560">
    <property type="entry name" value="DUF1722"/>
</dbReference>
<protein>
    <recommendedName>
        <fullName evidence="1">DUF1722 domain-containing protein</fullName>
    </recommendedName>
</protein>
<sequence length="238" mass="27990">MEQVKFNIALIGDIEFPSDDITHLTTQHCDFIEVKQPTKIDFEYSGVICDDTLQEQLIEQLPENTPILTVSEWRDIEHLDRFFIQLYTGYRFELLAANLTHHQIIQFHSHHKYLLMAYSPKGYQFTGKLVASIKKNSELGNFYLQYRTSILTILAKTPPRKLQVNAIQHMQGYFKNKATKDEKMRFGWLINDYQQGNLSVNFPLSMVKQLLSQYPDHYLSEQYYLSPYPECEKIRALP</sequence>
<dbReference type="PANTHER" id="PTHR30087:SF1">
    <property type="entry name" value="HYPOTHETICAL CYTOSOLIC PROTEIN"/>
    <property type="match status" value="1"/>
</dbReference>
<dbReference type="PANTHER" id="PTHR30087">
    <property type="entry name" value="INNER MEMBRANE PROTEIN"/>
    <property type="match status" value="1"/>
</dbReference>
<dbReference type="RefSeq" id="WP_008912133.1">
    <property type="nucleotide sequence ID" value="NZ_KB233222.1"/>
</dbReference>
<dbReference type="Pfam" id="PF08349">
    <property type="entry name" value="DUF1722"/>
    <property type="match status" value="1"/>
</dbReference>
<accession>K8WNC0</accession>
<feature type="domain" description="DUF1722" evidence="1">
    <location>
        <begin position="112"/>
        <end position="229"/>
    </location>
</feature>
<reference evidence="2 3" key="1">
    <citation type="journal article" date="2012" name="BMC Genomics">
        <title>Comparative genomics of bacteria in the genus Providencia isolated from wild Drosophila melanogaster.</title>
        <authorList>
            <person name="Galac M.R."/>
            <person name="Lazzaro B.P."/>
        </authorList>
    </citation>
    <scope>NUCLEOTIDE SEQUENCE [LARGE SCALE GENOMIC DNA]</scope>
    <source>
        <strain evidence="2 3">DSM 19968</strain>
    </source>
</reference>
<dbReference type="eggNOG" id="COG3272">
    <property type="taxonomic scope" value="Bacteria"/>
</dbReference>
<dbReference type="HOGENOM" id="CLU_1165034_0_0_6"/>
<gene>
    <name evidence="2" type="ORF">OOA_10631</name>
</gene>
<proteinExistence type="predicted"/>
<dbReference type="Proteomes" id="UP000009336">
    <property type="component" value="Unassembled WGS sequence"/>
</dbReference>
<evidence type="ECO:0000259" key="1">
    <source>
        <dbReference type="Pfam" id="PF08349"/>
    </source>
</evidence>
<dbReference type="OrthoDB" id="495783at2"/>
<dbReference type="STRING" id="1141662.OOA_10631"/>
<dbReference type="EMBL" id="AKKL01000028">
    <property type="protein sequence ID" value="EKT61456.1"/>
    <property type="molecule type" value="Genomic_DNA"/>
</dbReference>
<comment type="caution">
    <text evidence="2">The sequence shown here is derived from an EMBL/GenBank/DDBJ whole genome shotgun (WGS) entry which is preliminary data.</text>
</comment>
<dbReference type="AlphaFoldDB" id="K8WNC0"/>
<name>K8WNC0_9GAMM</name>
<keyword evidence="3" id="KW-1185">Reference proteome</keyword>
<organism evidence="2 3">
    <name type="scientific">Providencia burhodogranariea DSM 19968</name>
    <dbReference type="NCBI Taxonomy" id="1141662"/>
    <lineage>
        <taxon>Bacteria</taxon>
        <taxon>Pseudomonadati</taxon>
        <taxon>Pseudomonadota</taxon>
        <taxon>Gammaproteobacteria</taxon>
        <taxon>Enterobacterales</taxon>
        <taxon>Morganellaceae</taxon>
        <taxon>Providencia</taxon>
    </lineage>
</organism>